<dbReference type="EMBL" id="VOIH02000002">
    <property type="protein sequence ID" value="KAF3453940.1"/>
    <property type="molecule type" value="Genomic_DNA"/>
</dbReference>
<protein>
    <submittedName>
        <fullName evidence="1">Uncharacterized protein</fullName>
    </submittedName>
</protein>
<evidence type="ECO:0000313" key="2">
    <source>
        <dbReference type="Proteomes" id="UP000796880"/>
    </source>
</evidence>
<dbReference type="Proteomes" id="UP000796880">
    <property type="component" value="Unassembled WGS sequence"/>
</dbReference>
<sequence length="214" mass="23566">MPICPPHAGHPYPSQYAPPHDLDAFHSPSTTLEANELRLRDWEAVCGSTRSSGVCGGSKEYQSFRIGSDGNLQGVGLFINIEPRTGHLLRLTWEEAQDLLRPSPSVNSSIVTIEDHEFEESPLFLERGPYSFPDHLGARNNGFNVMIAHNGQNCSSNCLPPSYQQSPVQKFSGLYLGLKHNYSAFGDQPNKVQYLGRISQNTGPNNVLLDALDS</sequence>
<keyword evidence="2" id="KW-1185">Reference proteome</keyword>
<gene>
    <name evidence="1" type="ORF">FNV43_RR04381</name>
</gene>
<evidence type="ECO:0000313" key="1">
    <source>
        <dbReference type="EMBL" id="KAF3453940.1"/>
    </source>
</evidence>
<proteinExistence type="predicted"/>
<dbReference type="OrthoDB" id="1558482at2759"/>
<organism evidence="1 2">
    <name type="scientific">Rhamnella rubrinervis</name>
    <dbReference type="NCBI Taxonomy" id="2594499"/>
    <lineage>
        <taxon>Eukaryota</taxon>
        <taxon>Viridiplantae</taxon>
        <taxon>Streptophyta</taxon>
        <taxon>Embryophyta</taxon>
        <taxon>Tracheophyta</taxon>
        <taxon>Spermatophyta</taxon>
        <taxon>Magnoliopsida</taxon>
        <taxon>eudicotyledons</taxon>
        <taxon>Gunneridae</taxon>
        <taxon>Pentapetalae</taxon>
        <taxon>rosids</taxon>
        <taxon>fabids</taxon>
        <taxon>Rosales</taxon>
        <taxon>Rhamnaceae</taxon>
        <taxon>rhamnoid group</taxon>
        <taxon>Rhamneae</taxon>
        <taxon>Rhamnella</taxon>
    </lineage>
</organism>
<accession>A0A8K0HK71</accession>
<dbReference type="AlphaFoldDB" id="A0A8K0HK71"/>
<comment type="caution">
    <text evidence="1">The sequence shown here is derived from an EMBL/GenBank/DDBJ whole genome shotgun (WGS) entry which is preliminary data.</text>
</comment>
<reference evidence="1" key="1">
    <citation type="submission" date="2020-03" db="EMBL/GenBank/DDBJ databases">
        <title>A high-quality chromosome-level genome assembly of a woody plant with both climbing and erect habits, Rhamnella rubrinervis.</title>
        <authorList>
            <person name="Lu Z."/>
            <person name="Yang Y."/>
            <person name="Zhu X."/>
            <person name="Sun Y."/>
        </authorList>
    </citation>
    <scope>NUCLEOTIDE SEQUENCE</scope>
    <source>
        <strain evidence="1">BYM</strain>
        <tissue evidence="1">Leaf</tissue>
    </source>
</reference>
<name>A0A8K0HK71_9ROSA</name>